<evidence type="ECO:0000313" key="13">
    <source>
        <dbReference type="Proteomes" id="UP000192634"/>
    </source>
</evidence>
<comment type="caution">
    <text evidence="10">Lacks conserved residue(s) required for the propagation of feature annotation.</text>
</comment>
<keyword evidence="4 10" id="KW-1003">Cell membrane</keyword>
<feature type="transmembrane region" description="Helical" evidence="9">
    <location>
        <begin position="287"/>
        <end position="309"/>
    </location>
</feature>
<evidence type="ECO:0000259" key="11">
    <source>
        <dbReference type="PROSITE" id="PS50928"/>
    </source>
</evidence>
<dbReference type="EMBL" id="FWXN01000008">
    <property type="protein sequence ID" value="SMC73942.1"/>
    <property type="molecule type" value="Genomic_DNA"/>
</dbReference>
<protein>
    <recommendedName>
        <fullName evidence="10">Phosphate transport system permease protein</fullName>
    </recommendedName>
</protein>
<evidence type="ECO:0000256" key="2">
    <source>
        <dbReference type="ARBA" id="ARBA00007069"/>
    </source>
</evidence>
<keyword evidence="8 9" id="KW-0472">Membrane</keyword>
<evidence type="ECO:0000256" key="8">
    <source>
        <dbReference type="ARBA" id="ARBA00023136"/>
    </source>
</evidence>
<evidence type="ECO:0000256" key="9">
    <source>
        <dbReference type="RuleBase" id="RU363032"/>
    </source>
</evidence>
<keyword evidence="7 9" id="KW-1133">Transmembrane helix</keyword>
<evidence type="ECO:0000256" key="5">
    <source>
        <dbReference type="ARBA" id="ARBA00022592"/>
    </source>
</evidence>
<name>A0A1W2BMN1_9MICO</name>
<dbReference type="Pfam" id="PF00528">
    <property type="entry name" value="BPD_transp_1"/>
    <property type="match status" value="1"/>
</dbReference>
<dbReference type="InterPro" id="IPR051124">
    <property type="entry name" value="Phosphate_Transport_Permease"/>
</dbReference>
<evidence type="ECO:0000256" key="6">
    <source>
        <dbReference type="ARBA" id="ARBA00022692"/>
    </source>
</evidence>
<evidence type="ECO:0000313" key="12">
    <source>
        <dbReference type="EMBL" id="SMC73942.1"/>
    </source>
</evidence>
<evidence type="ECO:0000256" key="4">
    <source>
        <dbReference type="ARBA" id="ARBA00022475"/>
    </source>
</evidence>
<feature type="transmembrane region" description="Helical" evidence="9">
    <location>
        <begin position="69"/>
        <end position="102"/>
    </location>
</feature>
<dbReference type="InterPro" id="IPR035906">
    <property type="entry name" value="MetI-like_sf"/>
</dbReference>
<dbReference type="InterPro" id="IPR000515">
    <property type="entry name" value="MetI-like"/>
</dbReference>
<dbReference type="RefSeq" id="WP_226282872.1">
    <property type="nucleotide sequence ID" value="NZ_CBDRLL010000011.1"/>
</dbReference>
<evidence type="ECO:0000256" key="10">
    <source>
        <dbReference type="RuleBase" id="RU363054"/>
    </source>
</evidence>
<dbReference type="InterPro" id="IPR011864">
    <property type="entry name" value="Phosphate_PstC"/>
</dbReference>
<keyword evidence="3 9" id="KW-0813">Transport</keyword>
<dbReference type="NCBIfam" id="TIGR02138">
    <property type="entry name" value="phosphate_pstC"/>
    <property type="match status" value="1"/>
</dbReference>
<dbReference type="Proteomes" id="UP000192634">
    <property type="component" value="Unassembled WGS sequence"/>
</dbReference>
<evidence type="ECO:0000256" key="1">
    <source>
        <dbReference type="ARBA" id="ARBA00004651"/>
    </source>
</evidence>
<dbReference type="CDD" id="cd06261">
    <property type="entry name" value="TM_PBP2"/>
    <property type="match status" value="1"/>
</dbReference>
<dbReference type="PANTHER" id="PTHR30425:SF1">
    <property type="entry name" value="PHOSPHATE TRANSPORT SYSTEM PERMEASE PROTEIN PSTC"/>
    <property type="match status" value="1"/>
</dbReference>
<dbReference type="Gene3D" id="1.10.3720.10">
    <property type="entry name" value="MetI-like"/>
    <property type="match status" value="1"/>
</dbReference>
<feature type="transmembrane region" description="Helical" evidence="9">
    <location>
        <begin position="114"/>
        <end position="134"/>
    </location>
</feature>
<keyword evidence="6 9" id="KW-0812">Transmembrane</keyword>
<gene>
    <name evidence="12" type="ORF">SAMN06296429_108148</name>
</gene>
<dbReference type="AlphaFoldDB" id="A0A1W2BMN1"/>
<comment type="similarity">
    <text evidence="2 10">Belongs to the binding-protein-dependent transport system permease family. CysTW subfamily.</text>
</comment>
<accession>A0A1W2BMN1</accession>
<dbReference type="GO" id="GO:0005886">
    <property type="term" value="C:plasma membrane"/>
    <property type="evidence" value="ECO:0007669"/>
    <property type="project" value="UniProtKB-SubCell"/>
</dbReference>
<feature type="transmembrane region" description="Helical" evidence="9">
    <location>
        <begin position="169"/>
        <end position="187"/>
    </location>
</feature>
<comment type="subcellular location">
    <subcellularLocation>
        <location evidence="1 9">Cell membrane</location>
        <topology evidence="1 9">Multi-pass membrane protein</topology>
    </subcellularLocation>
</comment>
<evidence type="ECO:0000256" key="3">
    <source>
        <dbReference type="ARBA" id="ARBA00022448"/>
    </source>
</evidence>
<feature type="transmembrane region" description="Helical" evidence="9">
    <location>
        <begin position="21"/>
        <end position="49"/>
    </location>
</feature>
<comment type="function">
    <text evidence="10">Part of the binding-protein-dependent transport system for phosphate; probably responsible for the translocation of the substrate across the membrane.</text>
</comment>
<organism evidence="12 13">
    <name type="scientific">Janibacter indicus</name>
    <dbReference type="NCBI Taxonomy" id="857417"/>
    <lineage>
        <taxon>Bacteria</taxon>
        <taxon>Bacillati</taxon>
        <taxon>Actinomycetota</taxon>
        <taxon>Actinomycetes</taxon>
        <taxon>Micrococcales</taxon>
        <taxon>Intrasporangiaceae</taxon>
        <taxon>Janibacter</taxon>
    </lineage>
</organism>
<dbReference type="PROSITE" id="PS50928">
    <property type="entry name" value="ABC_TM1"/>
    <property type="match status" value="1"/>
</dbReference>
<evidence type="ECO:0000256" key="7">
    <source>
        <dbReference type="ARBA" id="ARBA00022989"/>
    </source>
</evidence>
<proteinExistence type="inferred from homology"/>
<keyword evidence="5 10" id="KW-0592">Phosphate transport</keyword>
<dbReference type="GO" id="GO:0006817">
    <property type="term" value="P:phosphate ion transport"/>
    <property type="evidence" value="ECO:0007669"/>
    <property type="project" value="UniProtKB-KW"/>
</dbReference>
<sequence length="319" mass="33770">MSSTPAVDSPGRSELKSGRRFGDAIFSGLSVSAGAVILLVLVGVTFFLFFGAKDALVADPSEVRGQEGLLAYVGPLIFGTLLSSIIALIIAVPLSIGIALFISHYAPRRLAAGLGYVVDLLAAVPSIIFGLWGFQIAQSAVPSFEFLHEHLGFIPLFGGESVTTTGRTMLMIGIVLAIMILPIMTAVNREVFLQTPRLHEEASLALGATRWEMIRQTVIPFGKSGVVSGSMLGLGRALGETMAVAIILSSSGGGYSWELLTPNTPGTIAGDIALNFPESFGVERSTLFVSGLALFIVTFLVNMFARWIISRRSEFSGAN</sequence>
<dbReference type="PANTHER" id="PTHR30425">
    <property type="entry name" value="PHOSPHATE TRANSPORT SYSTEM PERMEASE PROTEIN PST"/>
    <property type="match status" value="1"/>
</dbReference>
<dbReference type="GO" id="GO:0005315">
    <property type="term" value="F:phosphate transmembrane transporter activity"/>
    <property type="evidence" value="ECO:0007669"/>
    <property type="project" value="InterPro"/>
</dbReference>
<feature type="domain" description="ABC transmembrane type-1" evidence="11">
    <location>
        <begin position="77"/>
        <end position="305"/>
    </location>
</feature>
<dbReference type="SUPFAM" id="SSF161098">
    <property type="entry name" value="MetI-like"/>
    <property type="match status" value="1"/>
</dbReference>
<reference evidence="12 13" key="1">
    <citation type="submission" date="2017-04" db="EMBL/GenBank/DDBJ databases">
        <authorList>
            <person name="Afonso C.L."/>
            <person name="Miller P.J."/>
            <person name="Scott M.A."/>
            <person name="Spackman E."/>
            <person name="Goraichik I."/>
            <person name="Dimitrov K.M."/>
            <person name="Suarez D.L."/>
            <person name="Swayne D.E."/>
        </authorList>
    </citation>
    <scope>NUCLEOTIDE SEQUENCE [LARGE SCALE GENOMIC DNA]</scope>
    <source>
        <strain evidence="12 13">CGMCC 1.12511</strain>
    </source>
</reference>